<dbReference type="Proteomes" id="UP000001880">
    <property type="component" value="Chromosome"/>
</dbReference>
<gene>
    <name evidence="2" type="ordered locus">Hoch_0451</name>
</gene>
<dbReference type="KEGG" id="hoh:Hoch_0451"/>
<organism evidence="2 3">
    <name type="scientific">Haliangium ochraceum (strain DSM 14365 / JCM 11303 / SMP-2)</name>
    <dbReference type="NCBI Taxonomy" id="502025"/>
    <lineage>
        <taxon>Bacteria</taxon>
        <taxon>Pseudomonadati</taxon>
        <taxon>Myxococcota</taxon>
        <taxon>Polyangia</taxon>
        <taxon>Haliangiales</taxon>
        <taxon>Kofleriaceae</taxon>
        <taxon>Haliangium</taxon>
    </lineage>
</organism>
<sequence length="621" mass="69909">MPTPRLDTLFTARRRPHLLRLAAWVLAAGLVLLAGGNAAHAQLFSPGKLHNVHADLEGDDKCTECHERGRRIDQSGCLGCHDDLAARIRQREGLHGRNYRDQRCAGCHVEHLGRKGRLIRWPGGKRENLNHAQTGWTLRGEHRQTGCDKCHDKRNKRGNRTFLGLDTACTSCHEDEHNGRFGKTCTKCHSETGWKQVDIDEFDHSLARFQLRGKHTSVDCQECHGKPAKYRGLAFQSCNDCHEDPHKGRFKQRCSDCHSERGWDKVEGLRENHPGVRLVNGHRQVACADCHDRGNDRVPSKGTECAGCHPPVHKARFGNDCADCHRSIKWLGLPERLGRRVHGRTRYPLRGEHREVSCQSCHPRRLPPPRRFRGIEFNRCAGCHEDKHEGRFQKRDGGECAQCHRVTGFRPTTFGVDEHASTQFALDGRHRAVPCSQCHTGERPRLDFRIAERACASCHENPHGTQFAAEMQLGGCAQCHSTTGWRNPKVDHSTWPLTGAHAMAACSSCHNVSDEDRAAGKAATYRGVPRECASCHRDEHAGQFRLSEPALPCSGCHETKSFRIQSFPHAERTGYELVGQHASTACESCHPQEQLANGSTVRRYRLGYRECRDCHANPHRE</sequence>
<reference evidence="2 3" key="1">
    <citation type="journal article" date="2010" name="Stand. Genomic Sci.">
        <title>Complete genome sequence of Haliangium ochraceum type strain (SMP-2).</title>
        <authorList>
            <consortium name="US DOE Joint Genome Institute (JGI-PGF)"/>
            <person name="Ivanova N."/>
            <person name="Daum C."/>
            <person name="Lang E."/>
            <person name="Abt B."/>
            <person name="Kopitz M."/>
            <person name="Saunders E."/>
            <person name="Lapidus A."/>
            <person name="Lucas S."/>
            <person name="Glavina Del Rio T."/>
            <person name="Nolan M."/>
            <person name="Tice H."/>
            <person name="Copeland A."/>
            <person name="Cheng J.F."/>
            <person name="Chen F."/>
            <person name="Bruce D."/>
            <person name="Goodwin L."/>
            <person name="Pitluck S."/>
            <person name="Mavromatis K."/>
            <person name="Pati A."/>
            <person name="Mikhailova N."/>
            <person name="Chen A."/>
            <person name="Palaniappan K."/>
            <person name="Land M."/>
            <person name="Hauser L."/>
            <person name="Chang Y.J."/>
            <person name="Jeffries C.D."/>
            <person name="Detter J.C."/>
            <person name="Brettin T."/>
            <person name="Rohde M."/>
            <person name="Goker M."/>
            <person name="Bristow J."/>
            <person name="Markowitz V."/>
            <person name="Eisen J.A."/>
            <person name="Hugenholtz P."/>
            <person name="Kyrpides N.C."/>
            <person name="Klenk H.P."/>
        </authorList>
    </citation>
    <scope>NUCLEOTIDE SEQUENCE [LARGE SCALE GENOMIC DNA]</scope>
    <source>
        <strain evidence="3">DSM 14365 / CIP 107738 / JCM 11303 / AJ 13395 / SMP-2</strain>
    </source>
</reference>
<dbReference type="Gene3D" id="3.90.10.10">
    <property type="entry name" value="Cytochrome C3"/>
    <property type="match status" value="6"/>
</dbReference>
<dbReference type="PANTHER" id="PTHR35038">
    <property type="entry name" value="DISSIMILATORY SULFITE REDUCTASE SIRA"/>
    <property type="match status" value="1"/>
</dbReference>
<dbReference type="CDD" id="cd08168">
    <property type="entry name" value="Cytochrom_C3"/>
    <property type="match status" value="1"/>
</dbReference>
<dbReference type="AlphaFoldDB" id="D0LK58"/>
<name>D0LK58_HALO1</name>
<keyword evidence="3" id="KW-1185">Reference proteome</keyword>
<proteinExistence type="predicted"/>
<dbReference type="eggNOG" id="COG0484">
    <property type="taxonomic scope" value="Bacteria"/>
</dbReference>
<evidence type="ECO:0000313" key="3">
    <source>
        <dbReference type="Proteomes" id="UP000001880"/>
    </source>
</evidence>
<dbReference type="InterPro" id="IPR036280">
    <property type="entry name" value="Multihaem_cyt_sf"/>
</dbReference>
<dbReference type="SUPFAM" id="SSF48695">
    <property type="entry name" value="Multiheme cytochromes"/>
    <property type="match status" value="2"/>
</dbReference>
<keyword evidence="1" id="KW-0732">Signal</keyword>
<dbReference type="InterPro" id="IPR051829">
    <property type="entry name" value="Multiheme_Cytochr_ET"/>
</dbReference>
<protein>
    <submittedName>
        <fullName evidence="2">Uncharacterized protein</fullName>
    </submittedName>
</protein>
<dbReference type="GO" id="GO:0016491">
    <property type="term" value="F:oxidoreductase activity"/>
    <property type="evidence" value="ECO:0007669"/>
    <property type="project" value="TreeGrafter"/>
</dbReference>
<accession>D0LK58</accession>
<dbReference type="OrthoDB" id="9783375at2"/>
<dbReference type="HOGENOM" id="CLU_019599_1_0_7"/>
<dbReference type="EMBL" id="CP001804">
    <property type="protein sequence ID" value="ACY13092.1"/>
    <property type="molecule type" value="Genomic_DNA"/>
</dbReference>
<dbReference type="PANTHER" id="PTHR35038:SF8">
    <property type="entry name" value="C-TYPE POLYHEME CYTOCHROME OMCC"/>
    <property type="match status" value="1"/>
</dbReference>
<dbReference type="STRING" id="502025.Hoch_0451"/>
<evidence type="ECO:0000256" key="1">
    <source>
        <dbReference type="ARBA" id="ARBA00022729"/>
    </source>
</evidence>
<dbReference type="RefSeq" id="WP_012825719.1">
    <property type="nucleotide sequence ID" value="NC_013440.1"/>
</dbReference>
<evidence type="ECO:0000313" key="2">
    <source>
        <dbReference type="EMBL" id="ACY13092.1"/>
    </source>
</evidence>